<comment type="caution">
    <text evidence="3">The sequence shown here is derived from an EMBL/GenBank/DDBJ whole genome shotgun (WGS) entry which is preliminary data.</text>
</comment>
<keyword evidence="2" id="KW-0472">Membrane</keyword>
<sequence length="217" mass="23760">MLPLSLQFSSSLLVSIVLKYSNEYSLEWWSFEIVILLSGLLPNPQLETSVLSICLTVAALHYFIPFAFGSAASTRISNELGAGNPEAARDAIWAVMVFAVIEVIIASTTLLCCRFVLGYAFGNEKEVVGYVKGMTPLICFLMVMDTLQARKRMAAYRGLSQSWGTLSGWDPYGSSIGREGPLDWTIDRINGASFDALSHNKFNKLAKTGNKGKGKDI</sequence>
<dbReference type="GO" id="GO:0015297">
    <property type="term" value="F:antiporter activity"/>
    <property type="evidence" value="ECO:0007669"/>
    <property type="project" value="InterPro"/>
</dbReference>
<keyword evidence="2" id="KW-0812">Transmembrane</keyword>
<evidence type="ECO:0000313" key="3">
    <source>
        <dbReference type="EMBL" id="KAK3001740.1"/>
    </source>
</evidence>
<gene>
    <name evidence="3" type="ORF">RJ639_020272</name>
</gene>
<feature type="transmembrane region" description="Helical" evidence="2">
    <location>
        <begin position="50"/>
        <end position="71"/>
    </location>
</feature>
<feature type="transmembrane region" description="Helical" evidence="2">
    <location>
        <begin position="92"/>
        <end position="121"/>
    </location>
</feature>
<keyword evidence="2" id="KW-1133">Transmembrane helix</keyword>
<proteinExistence type="inferred from homology"/>
<accession>A0AA89AGW1</accession>
<dbReference type="Proteomes" id="UP001188597">
    <property type="component" value="Unassembled WGS sequence"/>
</dbReference>
<dbReference type="Pfam" id="PF01554">
    <property type="entry name" value="MatE"/>
    <property type="match status" value="1"/>
</dbReference>
<keyword evidence="4" id="KW-1185">Reference proteome</keyword>
<evidence type="ECO:0000313" key="4">
    <source>
        <dbReference type="Proteomes" id="UP001188597"/>
    </source>
</evidence>
<dbReference type="GO" id="GO:0016020">
    <property type="term" value="C:membrane"/>
    <property type="evidence" value="ECO:0007669"/>
    <property type="project" value="InterPro"/>
</dbReference>
<dbReference type="GO" id="GO:0042910">
    <property type="term" value="F:xenobiotic transmembrane transporter activity"/>
    <property type="evidence" value="ECO:0007669"/>
    <property type="project" value="InterPro"/>
</dbReference>
<comment type="similarity">
    <text evidence="1">Belongs to the multi antimicrobial extrusion (MATE) (TC 2.A.66.1) family.</text>
</comment>
<protein>
    <submittedName>
        <fullName evidence="3">Uncharacterized protein</fullName>
    </submittedName>
</protein>
<dbReference type="PANTHER" id="PTHR11206">
    <property type="entry name" value="MULTIDRUG RESISTANCE PROTEIN"/>
    <property type="match status" value="1"/>
</dbReference>
<name>A0AA89AGW1_9ASTE</name>
<dbReference type="AlphaFoldDB" id="A0AA89AGW1"/>
<dbReference type="EMBL" id="JAVXUP010002721">
    <property type="protein sequence ID" value="KAK3001740.1"/>
    <property type="molecule type" value="Genomic_DNA"/>
</dbReference>
<evidence type="ECO:0000256" key="1">
    <source>
        <dbReference type="ARBA" id="ARBA00010199"/>
    </source>
</evidence>
<feature type="transmembrane region" description="Helical" evidence="2">
    <location>
        <begin position="127"/>
        <end position="147"/>
    </location>
</feature>
<reference evidence="3" key="1">
    <citation type="submission" date="2022-12" db="EMBL/GenBank/DDBJ databases">
        <title>Draft genome assemblies for two species of Escallonia (Escalloniales).</title>
        <authorList>
            <person name="Chanderbali A."/>
            <person name="Dervinis C."/>
            <person name="Anghel I."/>
            <person name="Soltis D."/>
            <person name="Soltis P."/>
            <person name="Zapata F."/>
        </authorList>
    </citation>
    <scope>NUCLEOTIDE SEQUENCE</scope>
    <source>
        <strain evidence="3">UCBG64.0493</strain>
        <tissue evidence="3">Leaf</tissue>
    </source>
</reference>
<dbReference type="InterPro" id="IPR002528">
    <property type="entry name" value="MATE_fam"/>
</dbReference>
<evidence type="ECO:0000256" key="2">
    <source>
        <dbReference type="SAM" id="Phobius"/>
    </source>
</evidence>
<organism evidence="3 4">
    <name type="scientific">Escallonia herrerae</name>
    <dbReference type="NCBI Taxonomy" id="1293975"/>
    <lineage>
        <taxon>Eukaryota</taxon>
        <taxon>Viridiplantae</taxon>
        <taxon>Streptophyta</taxon>
        <taxon>Embryophyta</taxon>
        <taxon>Tracheophyta</taxon>
        <taxon>Spermatophyta</taxon>
        <taxon>Magnoliopsida</taxon>
        <taxon>eudicotyledons</taxon>
        <taxon>Gunneridae</taxon>
        <taxon>Pentapetalae</taxon>
        <taxon>asterids</taxon>
        <taxon>campanulids</taxon>
        <taxon>Escalloniales</taxon>
        <taxon>Escalloniaceae</taxon>
        <taxon>Escallonia</taxon>
    </lineage>
</organism>